<sequence length="161" mass="16740">MAITKLITVFAALFTVATAIPAVAADLSSTATVACTTGEPVVTAGYTINYAQASPTVVAADVGYQPDPVWGSQHVAATYTYGVPEPMETGFAYAQFKCQYTCNAAPGGSSFFVQYVGGQTGSFCTCYNDLLKPESFVPLNQTIVGGWNAICGVTHPSIGKN</sequence>
<proteinExistence type="predicted"/>
<feature type="signal peptide" evidence="1">
    <location>
        <begin position="1"/>
        <end position="19"/>
    </location>
</feature>
<keyword evidence="1" id="KW-0732">Signal</keyword>
<gene>
    <name evidence="2" type="ORF">SUNI508_09682</name>
</gene>
<protein>
    <submittedName>
        <fullName evidence="2">Uncharacterized protein</fullName>
    </submittedName>
</protein>
<comment type="caution">
    <text evidence="2">The sequence shown here is derived from an EMBL/GenBank/DDBJ whole genome shotgun (WGS) entry which is preliminary data.</text>
</comment>
<evidence type="ECO:0000313" key="3">
    <source>
        <dbReference type="Proteomes" id="UP001408356"/>
    </source>
</evidence>
<keyword evidence="3" id="KW-1185">Reference proteome</keyword>
<feature type="chain" id="PRO_5047054102" evidence="1">
    <location>
        <begin position="20"/>
        <end position="161"/>
    </location>
</feature>
<dbReference type="EMBL" id="JARVKF010000406">
    <property type="protein sequence ID" value="KAK9416576.1"/>
    <property type="molecule type" value="Genomic_DNA"/>
</dbReference>
<dbReference type="Proteomes" id="UP001408356">
    <property type="component" value="Unassembled WGS sequence"/>
</dbReference>
<evidence type="ECO:0000313" key="2">
    <source>
        <dbReference type="EMBL" id="KAK9416576.1"/>
    </source>
</evidence>
<evidence type="ECO:0000256" key="1">
    <source>
        <dbReference type="SAM" id="SignalP"/>
    </source>
</evidence>
<accession>A0ABR2UQI2</accession>
<name>A0ABR2UQI2_9PEZI</name>
<organism evidence="2 3">
    <name type="scientific">Seiridium unicorne</name>
    <dbReference type="NCBI Taxonomy" id="138068"/>
    <lineage>
        <taxon>Eukaryota</taxon>
        <taxon>Fungi</taxon>
        <taxon>Dikarya</taxon>
        <taxon>Ascomycota</taxon>
        <taxon>Pezizomycotina</taxon>
        <taxon>Sordariomycetes</taxon>
        <taxon>Xylariomycetidae</taxon>
        <taxon>Amphisphaeriales</taxon>
        <taxon>Sporocadaceae</taxon>
        <taxon>Seiridium</taxon>
    </lineage>
</organism>
<reference evidence="2 3" key="1">
    <citation type="journal article" date="2024" name="J. Plant Pathol.">
        <title>Sequence and assembly of the genome of Seiridium unicorne, isolate CBS 538.82, causal agent of cypress canker disease.</title>
        <authorList>
            <person name="Scali E."/>
            <person name="Rocca G.D."/>
            <person name="Danti R."/>
            <person name="Garbelotto M."/>
            <person name="Barberini S."/>
            <person name="Baroncelli R."/>
            <person name="Emiliani G."/>
        </authorList>
    </citation>
    <scope>NUCLEOTIDE SEQUENCE [LARGE SCALE GENOMIC DNA]</scope>
    <source>
        <strain evidence="2 3">BM-138-508</strain>
    </source>
</reference>